<evidence type="ECO:0000259" key="2">
    <source>
        <dbReference type="Pfam" id="PF05670"/>
    </source>
</evidence>
<dbReference type="EMBL" id="CP002049">
    <property type="protein sequence ID" value="ADI15999.1"/>
    <property type="molecule type" value="Genomic_DNA"/>
</dbReference>
<dbReference type="Pfam" id="PF05833">
    <property type="entry name" value="NFACT_N"/>
    <property type="match status" value="2"/>
</dbReference>
<accession>D7CVT8</accession>
<evidence type="ECO:0000313" key="4">
    <source>
        <dbReference type="Proteomes" id="UP000000379"/>
    </source>
</evidence>
<dbReference type="PANTHER" id="PTHR15239:SF6">
    <property type="entry name" value="RIBOSOME QUALITY CONTROL COMPLEX SUBUNIT NEMF"/>
    <property type="match status" value="1"/>
</dbReference>
<evidence type="ECO:0000256" key="1">
    <source>
        <dbReference type="SAM" id="Coils"/>
    </source>
</evidence>
<dbReference type="AlphaFoldDB" id="D7CVT8"/>
<dbReference type="Gene3D" id="2.30.310.10">
    <property type="entry name" value="ibrinogen binding protein from staphylococcus aureus domain"/>
    <property type="match status" value="1"/>
</dbReference>
<dbReference type="GO" id="GO:0000049">
    <property type="term" value="F:tRNA binding"/>
    <property type="evidence" value="ECO:0007669"/>
    <property type="project" value="TreeGrafter"/>
</dbReference>
<dbReference type="OrthoDB" id="9766163at2"/>
<name>D7CVT8_TRURR</name>
<gene>
    <name evidence="3" type="ordered locus">Trad_2901</name>
</gene>
<dbReference type="STRING" id="649638.Trad_2901"/>
<dbReference type="GO" id="GO:0072344">
    <property type="term" value="P:rescue of stalled ribosome"/>
    <property type="evidence" value="ECO:0007669"/>
    <property type="project" value="TreeGrafter"/>
</dbReference>
<keyword evidence="1" id="KW-0175">Coiled coil</keyword>
<dbReference type="HOGENOM" id="CLU_022481_1_0_0"/>
<evidence type="ECO:0000313" key="3">
    <source>
        <dbReference type="EMBL" id="ADI15999.1"/>
    </source>
</evidence>
<organism evidence="3 4">
    <name type="scientific">Truepera radiovictrix (strain DSM 17093 / CIP 108686 / LMG 22925 / RQ-24)</name>
    <dbReference type="NCBI Taxonomy" id="649638"/>
    <lineage>
        <taxon>Bacteria</taxon>
        <taxon>Thermotogati</taxon>
        <taxon>Deinococcota</taxon>
        <taxon>Deinococci</taxon>
        <taxon>Trueperales</taxon>
        <taxon>Trueperaceae</taxon>
        <taxon>Truepera</taxon>
    </lineage>
</organism>
<feature type="domain" description="NFACT RNA-binding" evidence="2">
    <location>
        <begin position="404"/>
        <end position="494"/>
    </location>
</feature>
<reference evidence="3 4" key="2">
    <citation type="journal article" date="2011" name="Stand. Genomic Sci.">
        <title>Complete genome sequence of Truepera radiovictrix type strain (RQ-24).</title>
        <authorList>
            <person name="Ivanova N."/>
            <person name="Rohde C."/>
            <person name="Munk C."/>
            <person name="Nolan M."/>
            <person name="Lucas S."/>
            <person name="Del Rio T.G."/>
            <person name="Tice H."/>
            <person name="Deshpande S."/>
            <person name="Cheng J.F."/>
            <person name="Tapia R."/>
            <person name="Han C."/>
            <person name="Goodwin L."/>
            <person name="Pitluck S."/>
            <person name="Liolios K."/>
            <person name="Mavromatis K."/>
            <person name="Mikhailova N."/>
            <person name="Pati A."/>
            <person name="Chen A."/>
            <person name="Palaniappan K."/>
            <person name="Land M."/>
            <person name="Hauser L."/>
            <person name="Chang Y.J."/>
            <person name="Jeffries C.D."/>
            <person name="Brambilla E."/>
            <person name="Rohde M."/>
            <person name="Goker M."/>
            <person name="Tindall B.J."/>
            <person name="Woyke T."/>
            <person name="Bristow J."/>
            <person name="Eisen J.A."/>
            <person name="Markowitz V."/>
            <person name="Hugenholtz P."/>
            <person name="Kyrpides N.C."/>
            <person name="Klenk H.P."/>
            <person name="Lapidus A."/>
        </authorList>
    </citation>
    <scope>NUCLEOTIDE SEQUENCE [LARGE SCALE GENOMIC DNA]</scope>
    <source>
        <strain evidence="4">DSM 17093 / CIP 108686 / LMG 22925 / RQ-24</strain>
    </source>
</reference>
<keyword evidence="4" id="KW-1185">Reference proteome</keyword>
<dbReference type="eggNOG" id="COG1293">
    <property type="taxonomic scope" value="Bacteria"/>
</dbReference>
<protein>
    <recommendedName>
        <fullName evidence="2">NFACT RNA-binding domain-containing protein</fullName>
    </recommendedName>
</protein>
<sequence length="525" mass="58035">MEGLLIAETLRHLTPLLPSPRLGWRFPDPYTFVLPLRQGALWVYNKPPHAQIALKAEVPPAGGTHTGFQDLLVARAGGSLEGAEQFGLDRVLKLTFGAKGGFVTTPPVGLICELTGRNCNLILVDEAGVILGVAREVTREINRFRQLRPGLPYRPPPPYDKRDPRTLTDEALAALLAGRPLSALRKHLDGIGPELTATLARALDVPRDRPLEGAEVARAVALVRRLTLAPSRVIEELGGRPDLAELRAREAQQARLSRLRSALQKRRNLVQKRLADLQRVFEAALEADTLRAEADLLMAYAHQVPAGASEVMLMDFSGEPRGIRLEPRLSAVENAQARYERAKKRLARLEGAEAREAALHDELRTLEERLARLDELHEDELEALEARYLAEPRAPRRAAPGTRYRSPQGFEVWVGRSAKGNDELTFKLAKSRDVWLHAQGHPGSHVIIRAENREVPFETILFAAQLAAAYSKAGDSDNVPVDYTLKKHVWKPKGGPPGAVHFTQQRTVFVTPSRRPEGEGADDEA</sequence>
<dbReference type="GO" id="GO:0043023">
    <property type="term" value="F:ribosomal large subunit binding"/>
    <property type="evidence" value="ECO:0007669"/>
    <property type="project" value="TreeGrafter"/>
</dbReference>
<reference evidence="4" key="1">
    <citation type="submission" date="2010-05" db="EMBL/GenBank/DDBJ databases">
        <title>The complete genome of Truepera radiovictris DSM 17093.</title>
        <authorList>
            <consortium name="US DOE Joint Genome Institute (JGI-PGF)"/>
            <person name="Lucas S."/>
            <person name="Copeland A."/>
            <person name="Lapidus A."/>
            <person name="Glavina del Rio T."/>
            <person name="Dalin E."/>
            <person name="Tice H."/>
            <person name="Bruce D."/>
            <person name="Goodwin L."/>
            <person name="Pitluck S."/>
            <person name="Kyrpides N."/>
            <person name="Mavromatis K."/>
            <person name="Ovchinnikova G."/>
            <person name="Munk A.C."/>
            <person name="Detter J.C."/>
            <person name="Han C."/>
            <person name="Tapia R."/>
            <person name="Land M."/>
            <person name="Hauser L."/>
            <person name="Markowitz V."/>
            <person name="Cheng J.-F."/>
            <person name="Hugenholtz P."/>
            <person name="Woyke T."/>
            <person name="Wu D."/>
            <person name="Tindall B."/>
            <person name="Pomrenke H.G."/>
            <person name="Brambilla E."/>
            <person name="Klenk H.-P."/>
            <person name="Eisen J.A."/>
        </authorList>
    </citation>
    <scope>NUCLEOTIDE SEQUENCE [LARGE SCALE GENOMIC DNA]</scope>
    <source>
        <strain evidence="4">DSM 17093 / CIP 108686 / LMG 22925 / RQ-24</strain>
    </source>
</reference>
<dbReference type="InterPro" id="IPR008532">
    <property type="entry name" value="NFACT_RNA-bd"/>
</dbReference>
<dbReference type="Proteomes" id="UP000000379">
    <property type="component" value="Chromosome"/>
</dbReference>
<dbReference type="GO" id="GO:1990112">
    <property type="term" value="C:RQC complex"/>
    <property type="evidence" value="ECO:0007669"/>
    <property type="project" value="TreeGrafter"/>
</dbReference>
<dbReference type="InterPro" id="IPR051608">
    <property type="entry name" value="RQC_Subunit_NEMF"/>
</dbReference>
<dbReference type="KEGG" id="tra:Trad_2901"/>
<feature type="coiled-coil region" evidence="1">
    <location>
        <begin position="332"/>
        <end position="387"/>
    </location>
</feature>
<dbReference type="RefSeq" id="WP_013179358.1">
    <property type="nucleotide sequence ID" value="NC_014221.1"/>
</dbReference>
<dbReference type="PANTHER" id="PTHR15239">
    <property type="entry name" value="NUCLEAR EXPORT MEDIATOR FACTOR NEMF"/>
    <property type="match status" value="1"/>
</dbReference>
<dbReference type="Pfam" id="PF05670">
    <property type="entry name" value="NFACT-R_1"/>
    <property type="match status" value="1"/>
</dbReference>
<proteinExistence type="predicted"/>